<dbReference type="CDD" id="cd01335">
    <property type="entry name" value="Radical_SAM"/>
    <property type="match status" value="1"/>
</dbReference>
<dbReference type="Pfam" id="PF02310">
    <property type="entry name" value="B12-binding"/>
    <property type="match status" value="1"/>
</dbReference>
<dbReference type="InterPro" id="IPR007197">
    <property type="entry name" value="rSAM"/>
</dbReference>
<dbReference type="PANTHER" id="PTHR43409">
    <property type="entry name" value="ANAEROBIC MAGNESIUM-PROTOPORPHYRIN IX MONOMETHYL ESTER CYCLASE-RELATED"/>
    <property type="match status" value="1"/>
</dbReference>
<dbReference type="InterPro" id="IPR058240">
    <property type="entry name" value="rSAM_sf"/>
</dbReference>
<dbReference type="Gene3D" id="3.40.50.280">
    <property type="entry name" value="Cobalamin-binding domain"/>
    <property type="match status" value="1"/>
</dbReference>
<reference evidence="8" key="1">
    <citation type="submission" date="2018-06" db="EMBL/GenBank/DDBJ databases">
        <authorList>
            <person name="Zhirakovskaya E."/>
        </authorList>
    </citation>
    <scope>NUCLEOTIDE SEQUENCE</scope>
</reference>
<dbReference type="SUPFAM" id="SSF52242">
    <property type="entry name" value="Cobalamin (vitamin B12)-binding domain"/>
    <property type="match status" value="1"/>
</dbReference>
<accession>A0A3B1CIC7</accession>
<dbReference type="SMART" id="SM00729">
    <property type="entry name" value="Elp3"/>
    <property type="match status" value="1"/>
</dbReference>
<protein>
    <submittedName>
        <fullName evidence="8">Uncharacterized protein</fullName>
    </submittedName>
</protein>
<evidence type="ECO:0000256" key="4">
    <source>
        <dbReference type="ARBA" id="ARBA00023004"/>
    </source>
</evidence>
<dbReference type="InterPro" id="IPR034466">
    <property type="entry name" value="Methyltransferase_Class_B"/>
</dbReference>
<dbReference type="InterPro" id="IPR051198">
    <property type="entry name" value="BchE-like"/>
</dbReference>
<evidence type="ECO:0000256" key="5">
    <source>
        <dbReference type="ARBA" id="ARBA00023014"/>
    </source>
</evidence>
<evidence type="ECO:0000256" key="2">
    <source>
        <dbReference type="ARBA" id="ARBA00022691"/>
    </source>
</evidence>
<comment type="cofactor">
    <cofactor evidence="1">
        <name>[4Fe-4S] cluster</name>
        <dbReference type="ChEBI" id="CHEBI:49883"/>
    </cofactor>
</comment>
<dbReference type="GO" id="GO:0003824">
    <property type="term" value="F:catalytic activity"/>
    <property type="evidence" value="ECO:0007669"/>
    <property type="project" value="InterPro"/>
</dbReference>
<dbReference type="PROSITE" id="PS51918">
    <property type="entry name" value="RADICAL_SAM"/>
    <property type="match status" value="1"/>
</dbReference>
<dbReference type="SFLD" id="SFLDS00029">
    <property type="entry name" value="Radical_SAM"/>
    <property type="match status" value="1"/>
</dbReference>
<name>A0A3B1CIC7_9ZZZZ</name>
<dbReference type="Gene3D" id="3.80.30.20">
    <property type="entry name" value="tm_1862 like domain"/>
    <property type="match status" value="1"/>
</dbReference>
<dbReference type="InterPro" id="IPR006158">
    <property type="entry name" value="Cobalamin-bd"/>
</dbReference>
<dbReference type="InterPro" id="IPR006638">
    <property type="entry name" value="Elp3/MiaA/NifB-like_rSAM"/>
</dbReference>
<evidence type="ECO:0000256" key="3">
    <source>
        <dbReference type="ARBA" id="ARBA00022723"/>
    </source>
</evidence>
<keyword evidence="5" id="KW-0411">Iron-sulfur</keyword>
<dbReference type="SFLD" id="SFLDG01082">
    <property type="entry name" value="B12-binding_domain_containing"/>
    <property type="match status" value="1"/>
</dbReference>
<dbReference type="CDD" id="cd02068">
    <property type="entry name" value="radical_SAM_B12_BD"/>
    <property type="match status" value="1"/>
</dbReference>
<keyword evidence="4" id="KW-0408">Iron</keyword>
<feature type="domain" description="Radical SAM core" evidence="7">
    <location>
        <begin position="169"/>
        <end position="403"/>
    </location>
</feature>
<dbReference type="Pfam" id="PF04055">
    <property type="entry name" value="Radical_SAM"/>
    <property type="match status" value="1"/>
</dbReference>
<dbReference type="GO" id="GO:0051539">
    <property type="term" value="F:4 iron, 4 sulfur cluster binding"/>
    <property type="evidence" value="ECO:0007669"/>
    <property type="project" value="UniProtKB-KW"/>
</dbReference>
<evidence type="ECO:0000256" key="1">
    <source>
        <dbReference type="ARBA" id="ARBA00001966"/>
    </source>
</evidence>
<keyword evidence="3" id="KW-0479">Metal-binding</keyword>
<feature type="domain" description="B12-binding" evidence="6">
    <location>
        <begin position="1"/>
        <end position="132"/>
    </location>
</feature>
<keyword evidence="2" id="KW-0949">S-adenosyl-L-methionine</keyword>
<dbReference type="AlphaFoldDB" id="A0A3B1CIC7"/>
<dbReference type="GO" id="GO:0031419">
    <property type="term" value="F:cobalamin binding"/>
    <property type="evidence" value="ECO:0007669"/>
    <property type="project" value="InterPro"/>
</dbReference>
<organism evidence="8">
    <name type="scientific">hydrothermal vent metagenome</name>
    <dbReference type="NCBI Taxonomy" id="652676"/>
    <lineage>
        <taxon>unclassified sequences</taxon>
        <taxon>metagenomes</taxon>
        <taxon>ecological metagenomes</taxon>
    </lineage>
</organism>
<dbReference type="SUPFAM" id="SSF102114">
    <property type="entry name" value="Radical SAM enzymes"/>
    <property type="match status" value="1"/>
</dbReference>
<evidence type="ECO:0000259" key="6">
    <source>
        <dbReference type="PROSITE" id="PS51332"/>
    </source>
</evidence>
<dbReference type="InterPro" id="IPR023404">
    <property type="entry name" value="rSAM_horseshoe"/>
</dbReference>
<proteinExistence type="predicted"/>
<evidence type="ECO:0000259" key="7">
    <source>
        <dbReference type="PROSITE" id="PS51918"/>
    </source>
</evidence>
<evidence type="ECO:0000313" key="8">
    <source>
        <dbReference type="EMBL" id="VAX23694.1"/>
    </source>
</evidence>
<gene>
    <name evidence="8" type="ORF">MNBD_NITROSPINAE02-1757</name>
</gene>
<dbReference type="EMBL" id="UOGE01000089">
    <property type="protein sequence ID" value="VAX23694.1"/>
    <property type="molecule type" value="Genomic_DNA"/>
</dbReference>
<sequence length="477" mass="55490">MAKLIFFQDVPFEAFGVEFIAGYLKSKGHTVDLIILNQEPKGFDPIDFLKKEKPDVVGFSITTIDFNWSRKLALEIKQEKELRDMVIIFGGAHPTMWPEMIEKDGIDIICVGEGEGAICEVMDNINNGVRDFAHIENLHVKIDGKIIKNKLRDLIQDHDSMPFPDREIYYNRYSLLKNMSTKKFFSGRGCPYKCTYCNNHHYQQLFKGLGKYVTYRSPQKVIDEIKEVRDRWGFKNVYLAAETVTTNRRWLTEFLVLYKEQINVPFSCLSRVNELNEDIIRKMADAGCYFTSFGLESGNERIRNELLNRKMSNEKILEVSGLLHKYKIKFLVHQIFALPTETPAEAFETIDMNIRMKADSTWSSIFQPVLGTEMYKFCKDNKLLAAENAVDNIDSMYGDSTLNQPYTRELSNLQKLVYLCIKFPALVPVVRLLIRLPHNPLFELVSKWNQLMSFRLRYRLGYIEMVKIYLGSNKRFG</sequence>
<dbReference type="GO" id="GO:0046872">
    <property type="term" value="F:metal ion binding"/>
    <property type="evidence" value="ECO:0007669"/>
    <property type="project" value="UniProtKB-KW"/>
</dbReference>
<dbReference type="SFLD" id="SFLDG01123">
    <property type="entry name" value="methyltransferase_(Class_B)"/>
    <property type="match status" value="1"/>
</dbReference>
<dbReference type="PROSITE" id="PS51332">
    <property type="entry name" value="B12_BINDING"/>
    <property type="match status" value="1"/>
</dbReference>
<dbReference type="InterPro" id="IPR036724">
    <property type="entry name" value="Cobalamin-bd_sf"/>
</dbReference>